<reference evidence="1" key="2">
    <citation type="journal article" date="2022" name="Microbiol. Resour. Announc.">
        <title>Metagenome Sequencing to Explore Phylogenomics of Terrestrial Cyanobacteria.</title>
        <authorList>
            <person name="Ward R.D."/>
            <person name="Stajich J.E."/>
            <person name="Johansen J.R."/>
            <person name="Huntemann M."/>
            <person name="Clum A."/>
            <person name="Foster B."/>
            <person name="Foster B."/>
            <person name="Roux S."/>
            <person name="Palaniappan K."/>
            <person name="Varghese N."/>
            <person name="Mukherjee S."/>
            <person name="Reddy T.B.K."/>
            <person name="Daum C."/>
            <person name="Copeland A."/>
            <person name="Chen I.A."/>
            <person name="Ivanova N.N."/>
            <person name="Kyrpides N.C."/>
            <person name="Shapiro N."/>
            <person name="Eloe-Fadrosh E.A."/>
            <person name="Pietrasiak N."/>
        </authorList>
    </citation>
    <scope>NUCLEOTIDE SEQUENCE</scope>
    <source>
        <strain evidence="1">CPER-KK1</strain>
    </source>
</reference>
<reference evidence="1" key="1">
    <citation type="submission" date="2021-05" db="EMBL/GenBank/DDBJ databases">
        <authorList>
            <person name="Pietrasiak N."/>
            <person name="Ward R."/>
            <person name="Stajich J.E."/>
            <person name="Kurbessoian T."/>
        </authorList>
    </citation>
    <scope>NUCLEOTIDE SEQUENCE</scope>
    <source>
        <strain evidence="1">CPER-KK1</strain>
    </source>
</reference>
<organism evidence="1 2">
    <name type="scientific">Symplocastrum torsivum CPER-KK1</name>
    <dbReference type="NCBI Taxonomy" id="450513"/>
    <lineage>
        <taxon>Bacteria</taxon>
        <taxon>Bacillati</taxon>
        <taxon>Cyanobacteriota</taxon>
        <taxon>Cyanophyceae</taxon>
        <taxon>Oscillatoriophycideae</taxon>
        <taxon>Oscillatoriales</taxon>
        <taxon>Microcoleaceae</taxon>
        <taxon>Symplocastrum</taxon>
    </lineage>
</organism>
<proteinExistence type="predicted"/>
<dbReference type="AlphaFoldDB" id="A0A951PRQ6"/>
<sequence length="87" mass="9570">MGRESNPITLSLESLRLLGSWAADCAERALSVYETYADLDSRPCAATRNVAAEPGVGRLRLNLCIVNKPTAHQIAEPERSLELSDEW</sequence>
<dbReference type="EMBL" id="JAHHIF010000069">
    <property type="protein sequence ID" value="MBW4548692.1"/>
    <property type="molecule type" value="Genomic_DNA"/>
</dbReference>
<dbReference type="Proteomes" id="UP000753908">
    <property type="component" value="Unassembled WGS sequence"/>
</dbReference>
<accession>A0A951PRQ6</accession>
<name>A0A951PRQ6_9CYAN</name>
<evidence type="ECO:0000313" key="2">
    <source>
        <dbReference type="Proteomes" id="UP000753908"/>
    </source>
</evidence>
<evidence type="ECO:0000313" key="1">
    <source>
        <dbReference type="EMBL" id="MBW4548692.1"/>
    </source>
</evidence>
<protein>
    <submittedName>
        <fullName evidence="1">Uncharacterized protein</fullName>
    </submittedName>
</protein>
<gene>
    <name evidence="1" type="ORF">KME25_30445</name>
</gene>
<comment type="caution">
    <text evidence="1">The sequence shown here is derived from an EMBL/GenBank/DDBJ whole genome shotgun (WGS) entry which is preliminary data.</text>
</comment>